<organism evidence="1 2">
    <name type="scientific">Pseudonocardia charpentierae</name>
    <dbReference type="NCBI Taxonomy" id="3075545"/>
    <lineage>
        <taxon>Bacteria</taxon>
        <taxon>Bacillati</taxon>
        <taxon>Actinomycetota</taxon>
        <taxon>Actinomycetes</taxon>
        <taxon>Pseudonocardiales</taxon>
        <taxon>Pseudonocardiaceae</taxon>
        <taxon>Pseudonocardia</taxon>
    </lineage>
</organism>
<reference evidence="2" key="1">
    <citation type="submission" date="2023-07" db="EMBL/GenBank/DDBJ databases">
        <title>30 novel species of actinomycetes from the DSMZ collection.</title>
        <authorList>
            <person name="Nouioui I."/>
        </authorList>
    </citation>
    <scope>NUCLEOTIDE SEQUENCE [LARGE SCALE GENOMIC DNA]</scope>
    <source>
        <strain evidence="2">DSM 45834</strain>
    </source>
</reference>
<gene>
    <name evidence="1" type="ORF">RM445_25325</name>
</gene>
<protein>
    <submittedName>
        <fullName evidence="1">Uncharacterized protein</fullName>
    </submittedName>
</protein>
<evidence type="ECO:0000313" key="1">
    <source>
        <dbReference type="EMBL" id="MDT0352847.1"/>
    </source>
</evidence>
<sequence>MVGEGRSDLGDRRRAIEVDELDVAVLGQQHVPGMHIAVHDTRLVHSCDDPGQSFPQVQNLAGTKSTLSEHVGQDTLVTIDEHQGVRVEGVPCGGMSCTAGRVDTEEVTGSIPLSSTTNGSV</sequence>
<comment type="caution">
    <text evidence="1">The sequence shown here is derived from an EMBL/GenBank/DDBJ whole genome shotgun (WGS) entry which is preliminary data.</text>
</comment>
<proteinExistence type="predicted"/>
<dbReference type="Proteomes" id="UP001183202">
    <property type="component" value="Unassembled WGS sequence"/>
</dbReference>
<evidence type="ECO:0000313" key="2">
    <source>
        <dbReference type="Proteomes" id="UP001183202"/>
    </source>
</evidence>
<dbReference type="EMBL" id="JAVREJ010000022">
    <property type="protein sequence ID" value="MDT0352847.1"/>
    <property type="molecule type" value="Genomic_DNA"/>
</dbReference>
<keyword evidence="2" id="KW-1185">Reference proteome</keyword>
<name>A0ABU2NFW7_9PSEU</name>
<accession>A0ABU2NFW7</accession>